<evidence type="ECO:0000256" key="1">
    <source>
        <dbReference type="ARBA" id="ARBA00010688"/>
    </source>
</evidence>
<dbReference type="Pfam" id="PF00294">
    <property type="entry name" value="PfkB"/>
    <property type="match status" value="1"/>
</dbReference>
<dbReference type="GO" id="GO:0016301">
    <property type="term" value="F:kinase activity"/>
    <property type="evidence" value="ECO:0007669"/>
    <property type="project" value="UniProtKB-KW"/>
</dbReference>
<dbReference type="InterPro" id="IPR002173">
    <property type="entry name" value="Carboh/pur_kinase_PfkB_CS"/>
</dbReference>
<dbReference type="InterPro" id="IPR011611">
    <property type="entry name" value="PfkB_dom"/>
</dbReference>
<dbReference type="Proteomes" id="UP000177360">
    <property type="component" value="Unassembled WGS sequence"/>
</dbReference>
<comment type="similarity">
    <text evidence="1">Belongs to the carbohydrate kinase PfkB family.</text>
</comment>
<evidence type="ECO:0000259" key="4">
    <source>
        <dbReference type="Pfam" id="PF00294"/>
    </source>
</evidence>
<dbReference type="SUPFAM" id="SSF53613">
    <property type="entry name" value="Ribokinase-like"/>
    <property type="match status" value="1"/>
</dbReference>
<gene>
    <name evidence="5" type="ORF">A2626_01415</name>
</gene>
<organism evidence="5 6">
    <name type="scientific">Candidatus Nealsonbacteria bacterium RIFCSPHIGHO2_01_FULL_38_55</name>
    <dbReference type="NCBI Taxonomy" id="1801664"/>
    <lineage>
        <taxon>Bacteria</taxon>
        <taxon>Candidatus Nealsoniibacteriota</taxon>
    </lineage>
</organism>
<keyword evidence="2" id="KW-0808">Transferase</keyword>
<proteinExistence type="inferred from homology"/>
<sequence>MFDVITFGSAAQDIFLRLNKKQVIVGKKFTAGKGVCFDLGSKVDVEEIYFYCGGGGINTSATFAKQGLKTAYCGAIGKDLAGEEIIKDLNNRGVAVDFVKEKGKPTNHSIIFNLSQKDRTIIAYRGASELLAREDIPWDKMGSRWFYLAPLSGLACETSKSIINFAKEKEIKIAFNPGTFQISLPGKILSEILSKIDILILNQEEASFLTKIPFIKEKEIFEKIDKMCPGIAIMTKGAKGVVASDGRYFYSANVLKTKVVDKTGAGDSFGAGFVSGFIKANGDIGYAMQLGIANSASCLQQWGAKNGLLGEGDNWEKVKIKKLKYEKS</sequence>
<evidence type="ECO:0000313" key="6">
    <source>
        <dbReference type="Proteomes" id="UP000177360"/>
    </source>
</evidence>
<dbReference type="Gene3D" id="3.40.1190.20">
    <property type="match status" value="1"/>
</dbReference>
<feature type="domain" description="Carbohydrate kinase PfkB" evidence="4">
    <location>
        <begin position="41"/>
        <end position="306"/>
    </location>
</feature>
<keyword evidence="3" id="KW-0418">Kinase</keyword>
<dbReference type="InterPro" id="IPR029056">
    <property type="entry name" value="Ribokinase-like"/>
</dbReference>
<dbReference type="PRINTS" id="PR00990">
    <property type="entry name" value="RIBOKINASE"/>
</dbReference>
<dbReference type="AlphaFoldDB" id="A0A1G2E354"/>
<evidence type="ECO:0000256" key="3">
    <source>
        <dbReference type="ARBA" id="ARBA00022777"/>
    </source>
</evidence>
<reference evidence="5 6" key="1">
    <citation type="journal article" date="2016" name="Nat. Commun.">
        <title>Thousands of microbial genomes shed light on interconnected biogeochemical processes in an aquifer system.</title>
        <authorList>
            <person name="Anantharaman K."/>
            <person name="Brown C.T."/>
            <person name="Hug L.A."/>
            <person name="Sharon I."/>
            <person name="Castelle C.J."/>
            <person name="Probst A.J."/>
            <person name="Thomas B.C."/>
            <person name="Singh A."/>
            <person name="Wilkins M.J."/>
            <person name="Karaoz U."/>
            <person name="Brodie E.L."/>
            <person name="Williams K.H."/>
            <person name="Hubbard S.S."/>
            <person name="Banfield J.F."/>
        </authorList>
    </citation>
    <scope>NUCLEOTIDE SEQUENCE [LARGE SCALE GENOMIC DNA]</scope>
</reference>
<protein>
    <recommendedName>
        <fullName evidence="4">Carbohydrate kinase PfkB domain-containing protein</fullName>
    </recommendedName>
</protein>
<dbReference type="PANTHER" id="PTHR10584:SF166">
    <property type="entry name" value="RIBOKINASE"/>
    <property type="match status" value="1"/>
</dbReference>
<evidence type="ECO:0000256" key="2">
    <source>
        <dbReference type="ARBA" id="ARBA00022679"/>
    </source>
</evidence>
<dbReference type="PROSITE" id="PS00583">
    <property type="entry name" value="PFKB_KINASES_1"/>
    <property type="match status" value="1"/>
</dbReference>
<comment type="caution">
    <text evidence="5">The sequence shown here is derived from an EMBL/GenBank/DDBJ whole genome shotgun (WGS) entry which is preliminary data.</text>
</comment>
<accession>A0A1G2E354</accession>
<evidence type="ECO:0000313" key="5">
    <source>
        <dbReference type="EMBL" id="OGZ20277.1"/>
    </source>
</evidence>
<dbReference type="PANTHER" id="PTHR10584">
    <property type="entry name" value="SUGAR KINASE"/>
    <property type="match status" value="1"/>
</dbReference>
<dbReference type="InterPro" id="IPR002139">
    <property type="entry name" value="Ribo/fructo_kinase"/>
</dbReference>
<dbReference type="GO" id="GO:0006796">
    <property type="term" value="P:phosphate-containing compound metabolic process"/>
    <property type="evidence" value="ECO:0007669"/>
    <property type="project" value="UniProtKB-ARBA"/>
</dbReference>
<name>A0A1G2E354_9BACT</name>
<dbReference type="EMBL" id="MHLZ01000005">
    <property type="protein sequence ID" value="OGZ20277.1"/>
    <property type="molecule type" value="Genomic_DNA"/>
</dbReference>